<keyword evidence="2" id="KW-1185">Reference proteome</keyword>
<dbReference type="RefSeq" id="WP_141299589.1">
    <property type="nucleotide sequence ID" value="NZ_BJMN01000039.1"/>
</dbReference>
<reference evidence="1 2" key="1">
    <citation type="submission" date="2019-06" db="EMBL/GenBank/DDBJ databases">
        <title>Whole genome shotgun sequence of Streptomyces gardneri NBRC 12865.</title>
        <authorList>
            <person name="Hosoyama A."/>
            <person name="Uohara A."/>
            <person name="Ohji S."/>
            <person name="Ichikawa N."/>
        </authorList>
    </citation>
    <scope>NUCLEOTIDE SEQUENCE [LARGE SCALE GENOMIC DNA]</scope>
    <source>
        <strain evidence="1 2">NBRC 12865</strain>
    </source>
</reference>
<evidence type="ECO:0000313" key="2">
    <source>
        <dbReference type="Proteomes" id="UP000315226"/>
    </source>
</evidence>
<organism evidence="1 2">
    <name type="scientific">Streptomyces gardneri</name>
    <dbReference type="NCBI Taxonomy" id="66892"/>
    <lineage>
        <taxon>Bacteria</taxon>
        <taxon>Bacillati</taxon>
        <taxon>Actinomycetota</taxon>
        <taxon>Actinomycetes</taxon>
        <taxon>Kitasatosporales</taxon>
        <taxon>Streptomycetaceae</taxon>
        <taxon>Streptomyces</taxon>
    </lineage>
</organism>
<accession>A0A4Y3RSL1</accession>
<dbReference type="AlphaFoldDB" id="A0A4Y3RSL1"/>
<comment type="caution">
    <text evidence="1">The sequence shown here is derived from an EMBL/GenBank/DDBJ whole genome shotgun (WGS) entry which is preliminary data.</text>
</comment>
<sequence>MRRNKQENPAGLGQSDAGDMWLALARLHAAHRDSVGRLVPFERPEAMLALTQPDDVLFTARVELSGMETMGHLHDLIRTATHGVTAELSYAGPGVALEVMVGKRHELALHPAHVHGLTRLLRQAVDTIGARSTPEGGRCFHCDGTGSARPLWESAAGQA</sequence>
<evidence type="ECO:0000313" key="1">
    <source>
        <dbReference type="EMBL" id="GEB60058.1"/>
    </source>
</evidence>
<dbReference type="OrthoDB" id="4163346at2"/>
<dbReference type="Proteomes" id="UP000315226">
    <property type="component" value="Unassembled WGS sequence"/>
</dbReference>
<name>A0A4Y3RSL1_9ACTN</name>
<proteinExistence type="predicted"/>
<protein>
    <submittedName>
        <fullName evidence="1">Uncharacterized protein</fullName>
    </submittedName>
</protein>
<gene>
    <name evidence="1" type="ORF">SGA01_56630</name>
</gene>
<dbReference type="EMBL" id="BJMN01000039">
    <property type="protein sequence ID" value="GEB60058.1"/>
    <property type="molecule type" value="Genomic_DNA"/>
</dbReference>